<sequence length="308" mass="33555">MTQRWSWSRLALWGVPSSRDAEYQGVSFSPGGELLVTLEHQGAERLRWWRWHGAKAPEALAGEVVIPQGVAARPLPLLGGIAVTDQRFHISLRAVEDGRLMRQEALPGREAWGLTANRQGTLLAMQNFTGGVLLWDVETWASLGRLEGPQEDVTGLAFSPDGRLLAASSLEGRIVVWEVPSKRLVHVHEERDAQFTHPAFTPDGTELVAPTTSQRLQRLHVSDWSPAGTFAGSLAGMSSVDFSPDGGLFTTTKGGFRVFDTRTNTCLLHHDVDNDFYYSNSAFSPDGTAVAWGEPDGTVSLWGPTPAG</sequence>
<evidence type="ECO:0000313" key="2">
    <source>
        <dbReference type="EMBL" id="QSQ12441.1"/>
    </source>
</evidence>
<dbReference type="SMART" id="SM00320">
    <property type="entry name" value="WD40"/>
    <property type="match status" value="3"/>
</dbReference>
<dbReference type="InterPro" id="IPR001680">
    <property type="entry name" value="WD40_rpt"/>
</dbReference>
<dbReference type="PROSITE" id="PS50082">
    <property type="entry name" value="WD_REPEATS_2"/>
    <property type="match status" value="1"/>
</dbReference>
<dbReference type="PANTHER" id="PTHR19879">
    <property type="entry name" value="TRANSCRIPTION INITIATION FACTOR TFIID"/>
    <property type="match status" value="1"/>
</dbReference>
<evidence type="ECO:0000313" key="3">
    <source>
        <dbReference type="Proteomes" id="UP000663090"/>
    </source>
</evidence>
<organism evidence="2 3">
    <name type="scientific">Myxococcus landrumensis</name>
    <dbReference type="NCBI Taxonomy" id="2813577"/>
    <lineage>
        <taxon>Bacteria</taxon>
        <taxon>Pseudomonadati</taxon>
        <taxon>Myxococcota</taxon>
        <taxon>Myxococcia</taxon>
        <taxon>Myxococcales</taxon>
        <taxon>Cystobacterineae</taxon>
        <taxon>Myxococcaceae</taxon>
        <taxon>Myxococcus</taxon>
    </lineage>
</organism>
<reference evidence="2 3" key="1">
    <citation type="submission" date="2021-02" db="EMBL/GenBank/DDBJ databases">
        <title>De Novo genome assembly of isolated myxobacteria.</title>
        <authorList>
            <person name="Stevens D.C."/>
        </authorList>
    </citation>
    <scope>NUCLEOTIDE SEQUENCE [LARGE SCALE GENOMIC DNA]</scope>
    <source>
        <strain evidence="2 3">SCHIC003</strain>
    </source>
</reference>
<keyword evidence="1" id="KW-0853">WD repeat</keyword>
<dbReference type="SUPFAM" id="SSF69322">
    <property type="entry name" value="Tricorn protease domain 2"/>
    <property type="match status" value="1"/>
</dbReference>
<proteinExistence type="predicted"/>
<dbReference type="Gene3D" id="2.130.10.10">
    <property type="entry name" value="YVTN repeat-like/Quinoprotein amine dehydrogenase"/>
    <property type="match status" value="2"/>
</dbReference>
<dbReference type="EMBL" id="CP071091">
    <property type="protein sequence ID" value="QSQ12441.1"/>
    <property type="molecule type" value="Genomic_DNA"/>
</dbReference>
<keyword evidence="3" id="KW-1185">Reference proteome</keyword>
<name>A0ABX7N1R9_9BACT</name>
<dbReference type="RefSeq" id="WP_206714168.1">
    <property type="nucleotide sequence ID" value="NZ_CP071091.1"/>
</dbReference>
<dbReference type="PROSITE" id="PS50294">
    <property type="entry name" value="WD_REPEATS_REGION"/>
    <property type="match status" value="1"/>
</dbReference>
<dbReference type="Proteomes" id="UP000663090">
    <property type="component" value="Chromosome"/>
</dbReference>
<protein>
    <submittedName>
        <fullName evidence="2">WD40 repeat domain-containing protein</fullName>
    </submittedName>
</protein>
<feature type="repeat" description="WD" evidence="1">
    <location>
        <begin position="146"/>
        <end position="187"/>
    </location>
</feature>
<dbReference type="Pfam" id="PF00400">
    <property type="entry name" value="WD40"/>
    <property type="match status" value="1"/>
</dbReference>
<dbReference type="PANTHER" id="PTHR19879:SF9">
    <property type="entry name" value="TRANSCRIPTION INITIATION FACTOR TFIID SUBUNIT 5"/>
    <property type="match status" value="1"/>
</dbReference>
<gene>
    <name evidence="2" type="ORF">JY572_29350</name>
</gene>
<accession>A0ABX7N1R9</accession>
<dbReference type="InterPro" id="IPR015943">
    <property type="entry name" value="WD40/YVTN_repeat-like_dom_sf"/>
</dbReference>
<evidence type="ECO:0000256" key="1">
    <source>
        <dbReference type="PROSITE-ProRule" id="PRU00221"/>
    </source>
</evidence>